<proteinExistence type="predicted"/>
<evidence type="ECO:0000313" key="1">
    <source>
        <dbReference type="EMBL" id="MEM5401853.1"/>
    </source>
</evidence>
<accession>A0ACC6RJP8</accession>
<reference evidence="1" key="1">
    <citation type="submission" date="2024-01" db="EMBL/GenBank/DDBJ databases">
        <title>The diversity of rhizobia nodulating Mimosa spp. in eleven states of Brazil covering several biomes is determined by host plant, location, and edaphic factors.</title>
        <authorList>
            <person name="Rouws L."/>
            <person name="Barauna A."/>
            <person name="Beukes C."/>
            <person name="De Faria S.M."/>
            <person name="Gross E."/>
            <person name="Dos Reis Junior F.B."/>
            <person name="Simon M."/>
            <person name="Maluk M."/>
            <person name="Odee D.W."/>
            <person name="Kenicer G."/>
            <person name="Young J.P.W."/>
            <person name="Reis V.M."/>
            <person name="Zilli J."/>
            <person name="James E.K."/>
        </authorList>
    </citation>
    <scope>NUCLEOTIDE SEQUENCE</scope>
    <source>
        <strain evidence="1">JPY452</strain>
    </source>
</reference>
<organism evidence="1 2">
    <name type="scientific">Paraburkholderia unamae</name>
    <dbReference type="NCBI Taxonomy" id="219649"/>
    <lineage>
        <taxon>Bacteria</taxon>
        <taxon>Pseudomonadati</taxon>
        <taxon>Pseudomonadota</taxon>
        <taxon>Betaproteobacteria</taxon>
        <taxon>Burkholderiales</taxon>
        <taxon>Burkholderiaceae</taxon>
        <taxon>Paraburkholderia</taxon>
    </lineage>
</organism>
<protein>
    <submittedName>
        <fullName evidence="1">Tex family protein</fullName>
    </submittedName>
</protein>
<keyword evidence="2" id="KW-1185">Reference proteome</keyword>
<evidence type="ECO:0000313" key="2">
    <source>
        <dbReference type="Proteomes" id="UP001392318"/>
    </source>
</evidence>
<comment type="caution">
    <text evidence="1">The sequence shown here is derived from an EMBL/GenBank/DDBJ whole genome shotgun (WGS) entry which is preliminary data.</text>
</comment>
<dbReference type="Proteomes" id="UP001392318">
    <property type="component" value="Unassembled WGS sequence"/>
</dbReference>
<gene>
    <name evidence="1" type="ORF">VSR83_17425</name>
</gene>
<dbReference type="EMBL" id="JAYMRU010000011">
    <property type="protein sequence ID" value="MEM5401853.1"/>
    <property type="molecule type" value="Genomic_DNA"/>
</dbReference>
<name>A0ACC6RJP8_9BURK</name>
<sequence>MTETVALKIVQRIATELSVQPRQVAAAVQLLDEGSTVPFIARYRKEVTGNLDDTQLRTLEERLLYLRELEDRRAAILASIEEQGKLTDELRSAIEAADSKQVLEDLYLPYKPKRRTRAQIAREAGLQPLADALLANPLLDPQTEAAQYVDAEKGVADIKAALDGARDILSEQFGETAELLGKLRDWLHNQGVVMSSVVEGKENEEGEKFRDYYDYSETIKTVPSHRALALFRGRNAGVLMVKLGLGGELDAQVPHPGEAMIARHFGIANQNRPADKWLSDVCRWCWRVKVQPHIENELLTNLREQAENEAIRVFARNLKDLLLAAPAGPKAVIGLDPGLRTGVKVAVVDRTGKLLATDTIYPHEPRRDWDGSLAKLARIAAQTRAELISIGNGTASRETDKLASELISKHPELKLQKIVVSEAGASVYSASELAAKEFPELDVSLRGAVSIARRLQDPLAELVKIEPKAIGVGQYQHDVNQRELARSLDAVVEDCVNAVGVDANTASVALLARVSGLNSTLARNIVDFRDANGPFPSREHLKKVPRLGDKTFEQAAGFLRINGGDNPLDRSSVHPEAYPVVERMLAKIKRTIGDVLGSREALSGLAPTEFVDERFGLPTVRDILSELEKPGRDPRPEFKTATFRDGVEKVSDLVPGMLLEGVVTNVAAFGAFIDVGVHQDGLVHVSAMSTKFIKDPHEVVKAGQVVKVKVLDVDVKRQRIALTMRLDADPASAGASRSGGGAGQPGNRDNRGGGNRDNRGGQRSRDAEPAGAMAAAFAKLKQR</sequence>